<comment type="caution">
    <text evidence="2">The sequence shown here is derived from an EMBL/GenBank/DDBJ whole genome shotgun (WGS) entry which is preliminary data.</text>
</comment>
<keyword evidence="2" id="KW-0067">ATP-binding</keyword>
<protein>
    <submittedName>
        <fullName evidence="2">ATP-binding cassette (ABC) Superfamily</fullName>
    </submittedName>
</protein>
<feature type="compositionally biased region" description="Low complexity" evidence="1">
    <location>
        <begin position="159"/>
        <end position="168"/>
    </location>
</feature>
<dbReference type="Proteomes" id="UP000237271">
    <property type="component" value="Unassembled WGS sequence"/>
</dbReference>
<reference evidence="2 3" key="1">
    <citation type="journal article" date="2017" name="Genome Biol. Evol.">
        <title>Phytophthora megakarya and P. palmivora, closely related causal agents of cacao black pod rot, underwent increases in genome sizes and gene numbers by different mechanisms.</title>
        <authorList>
            <person name="Ali S.S."/>
            <person name="Shao J."/>
            <person name="Lary D.J."/>
            <person name="Kronmiller B."/>
            <person name="Shen D."/>
            <person name="Strem M.D."/>
            <person name="Amoako-Attah I."/>
            <person name="Akrofi A.Y."/>
            <person name="Begoude B.A."/>
            <person name="Ten Hoopen G.M."/>
            <person name="Coulibaly K."/>
            <person name="Kebe B.I."/>
            <person name="Melnick R.L."/>
            <person name="Guiltinan M.J."/>
            <person name="Tyler B.M."/>
            <person name="Meinhardt L.W."/>
            <person name="Bailey B.A."/>
        </authorList>
    </citation>
    <scope>NUCLEOTIDE SEQUENCE [LARGE SCALE GENOMIC DNA]</scope>
    <source>
        <strain evidence="3">sbr112.9</strain>
    </source>
</reference>
<accession>A0A2P4XI33</accession>
<feature type="region of interest" description="Disordered" evidence="1">
    <location>
        <begin position="393"/>
        <end position="412"/>
    </location>
</feature>
<feature type="compositionally biased region" description="Basic and acidic residues" evidence="1">
    <location>
        <begin position="27"/>
        <end position="40"/>
    </location>
</feature>
<evidence type="ECO:0000313" key="2">
    <source>
        <dbReference type="EMBL" id="POM65211.1"/>
    </source>
</evidence>
<organism evidence="2 3">
    <name type="scientific">Phytophthora palmivora</name>
    <dbReference type="NCBI Taxonomy" id="4796"/>
    <lineage>
        <taxon>Eukaryota</taxon>
        <taxon>Sar</taxon>
        <taxon>Stramenopiles</taxon>
        <taxon>Oomycota</taxon>
        <taxon>Peronosporomycetes</taxon>
        <taxon>Peronosporales</taxon>
        <taxon>Peronosporaceae</taxon>
        <taxon>Phytophthora</taxon>
    </lineage>
</organism>
<sequence length="596" mass="63764">MPKKASTHGASAPSKSKTARSKTAKAKSKDKAAPRKEARKAASNAASKRTDAAAKQGGSPRRSRSRSSSPDDRPNPRFTYRNRGPGAESPVFDIPMITGSESDGDSLGSTKDPASSQDAPSQDAPAQDAPADDDAASEAKAASTSSPAKNLTLAEGKARAQAAKAASSKRADEGAAAAKKRAAPGSPTSEPSIAKGFKSLFESSDEEEEVGAVSEPREISNDLDEQQERYQAAQLQGTPVPPTPVYPHGYFPPDAGSGSPMFLEHLKAPRGLNHGRTSRGAYERALVQDEPLFVNDIEAARCVLLAPHRIPLKEFTSLRKKPETVPENTTTQSQADGLFWRWVSLKHFTVQELKELLEDRLLSYVLDQRDLRIEFTHLIAKRQLHFVMEGLRQPSKSSAHDEREYGSVNPGTVHRKAAKLLGLFTPRFQQPSGSQPGAGLPSPTSSVTRGNPATSQAAGASQSTAALGRPAPHGSGARRSDQGGQEEISHSFEYEAPFQTYPSGLSTSGRDSVGFLLSDEVRKLRDRVYAIEIALGLGPGGQAASQAGKPGTLEVLHQDLDALGRETHELHGRVDRRAPADALKELRRGLDVLSHE</sequence>
<feature type="region of interest" description="Disordered" evidence="1">
    <location>
        <begin position="1"/>
        <end position="194"/>
    </location>
</feature>
<keyword evidence="3" id="KW-1185">Reference proteome</keyword>
<evidence type="ECO:0000256" key="1">
    <source>
        <dbReference type="SAM" id="MobiDB-lite"/>
    </source>
</evidence>
<dbReference type="AlphaFoldDB" id="A0A2P4XI33"/>
<dbReference type="EMBL" id="NCKW01010444">
    <property type="protein sequence ID" value="POM65211.1"/>
    <property type="molecule type" value="Genomic_DNA"/>
</dbReference>
<proteinExistence type="predicted"/>
<dbReference type="GO" id="GO:0005524">
    <property type="term" value="F:ATP binding"/>
    <property type="evidence" value="ECO:0007669"/>
    <property type="project" value="UniProtKB-KW"/>
</dbReference>
<gene>
    <name evidence="2" type="ORF">PHPALM_19110</name>
</gene>
<feature type="compositionally biased region" description="Low complexity" evidence="1">
    <location>
        <begin position="453"/>
        <end position="466"/>
    </location>
</feature>
<dbReference type="OrthoDB" id="126917at2759"/>
<feature type="compositionally biased region" description="Polar residues" evidence="1">
    <location>
        <begin position="442"/>
        <end position="452"/>
    </location>
</feature>
<feature type="non-terminal residue" evidence="2">
    <location>
        <position position="596"/>
    </location>
</feature>
<feature type="compositionally biased region" description="Basic residues" evidence="1">
    <location>
        <begin position="17"/>
        <end position="26"/>
    </location>
</feature>
<feature type="region of interest" description="Disordered" evidence="1">
    <location>
        <begin position="427"/>
        <end position="487"/>
    </location>
</feature>
<name>A0A2P4XI33_9STRA</name>
<keyword evidence="2" id="KW-0547">Nucleotide-binding</keyword>
<evidence type="ECO:0000313" key="3">
    <source>
        <dbReference type="Proteomes" id="UP000237271"/>
    </source>
</evidence>
<feature type="compositionally biased region" description="Low complexity" evidence="1">
    <location>
        <begin position="138"/>
        <end position="148"/>
    </location>
</feature>
<feature type="compositionally biased region" description="Low complexity" evidence="1">
    <location>
        <begin position="112"/>
        <end position="129"/>
    </location>
</feature>